<evidence type="ECO:0000313" key="2">
    <source>
        <dbReference type="EMBL" id="KUK23268.1"/>
    </source>
</evidence>
<dbReference type="SUPFAM" id="SSF53146">
    <property type="entry name" value="Nitrogenase accessory factor-like"/>
    <property type="match status" value="1"/>
</dbReference>
<dbReference type="InterPro" id="IPR036105">
    <property type="entry name" value="DiNase_FeMo-co_biosyn_sf"/>
</dbReference>
<dbReference type="AlphaFoldDB" id="A0A101EQY7"/>
<reference evidence="2 3" key="1">
    <citation type="journal article" date="2015" name="MBio">
        <title>Genome-Resolved Metagenomic Analysis Reveals Roles for Candidate Phyla and Other Microbial Community Members in Biogeochemical Transformations in Oil Reservoirs.</title>
        <authorList>
            <person name="Hu P."/>
            <person name="Tom L."/>
            <person name="Singh A."/>
            <person name="Thomas B.C."/>
            <person name="Baker B.J."/>
            <person name="Piceno Y.M."/>
            <person name="Andersen G.L."/>
            <person name="Banfield J.F."/>
        </authorList>
    </citation>
    <scope>NUCLEOTIDE SEQUENCE [LARGE SCALE GENOMIC DNA]</scope>
    <source>
        <strain evidence="2">46_26</strain>
    </source>
</reference>
<protein>
    <submittedName>
        <fullName evidence="2">Dinitrogenase iron-molybdenum cofactor biosynthesis protein</fullName>
    </submittedName>
</protein>
<dbReference type="Gene3D" id="3.30.420.130">
    <property type="entry name" value="Dinitrogenase iron-molybdenum cofactor biosynthesis domain"/>
    <property type="match status" value="1"/>
</dbReference>
<dbReference type="InterPro" id="IPR003731">
    <property type="entry name" value="Di-Nase_FeMo-co_biosynth"/>
</dbReference>
<name>A0A101EQY7_9THEM</name>
<proteinExistence type="predicted"/>
<evidence type="ECO:0000259" key="1">
    <source>
        <dbReference type="Pfam" id="PF02579"/>
    </source>
</evidence>
<dbReference type="PANTHER" id="PTHR42983">
    <property type="entry name" value="DINITROGENASE IRON-MOLYBDENUM COFACTOR PROTEIN-RELATED"/>
    <property type="match status" value="1"/>
</dbReference>
<dbReference type="InterPro" id="IPR033913">
    <property type="entry name" value="MTH1175_dom"/>
</dbReference>
<dbReference type="CDD" id="cd00851">
    <property type="entry name" value="MTH1175"/>
    <property type="match status" value="1"/>
</dbReference>
<dbReference type="SMR" id="A0A101EQY7"/>
<accession>A0A101EQY7</accession>
<sequence length="116" mass="12538">MARVAIPSVGKDLSSMVSDRFARAEYFIIYDTESGNVEVVENTIADAHGTGPKVVQSLVSKGVEYLIASNVGRNAFETLKAAGVKVYRFEGGTVQEAIDAFSEGRLEELTTFTREG</sequence>
<dbReference type="Proteomes" id="UP000058636">
    <property type="component" value="Unassembled WGS sequence"/>
</dbReference>
<dbReference type="RefSeq" id="WP_004079939.1">
    <property type="nucleotide sequence ID" value="NZ_DAITJQ010000001.1"/>
</dbReference>
<gene>
    <name evidence="2" type="ORF">XD57_0637</name>
</gene>
<feature type="domain" description="Dinitrogenase iron-molybdenum cofactor biosynthesis" evidence="1">
    <location>
        <begin position="14"/>
        <end position="102"/>
    </location>
</feature>
<dbReference type="PATRIC" id="fig|93930.3.peg.1484"/>
<dbReference type="Pfam" id="PF02579">
    <property type="entry name" value="Nitro_FeMo-Co"/>
    <property type="match status" value="1"/>
</dbReference>
<comment type="caution">
    <text evidence="2">The sequence shown here is derived from an EMBL/GenBank/DDBJ whole genome shotgun (WGS) entry which is preliminary data.</text>
</comment>
<dbReference type="PANTHER" id="PTHR42983:SF1">
    <property type="entry name" value="IRON-MOLYBDENUM PROTEIN"/>
    <property type="match status" value="1"/>
</dbReference>
<dbReference type="EMBL" id="LGFG01000036">
    <property type="protein sequence ID" value="KUK23268.1"/>
    <property type="molecule type" value="Genomic_DNA"/>
</dbReference>
<evidence type="ECO:0000313" key="3">
    <source>
        <dbReference type="Proteomes" id="UP000058636"/>
    </source>
</evidence>
<organism evidence="2 3">
    <name type="scientific">Thermotoga petrophila</name>
    <dbReference type="NCBI Taxonomy" id="93929"/>
    <lineage>
        <taxon>Bacteria</taxon>
        <taxon>Thermotogati</taxon>
        <taxon>Thermotogota</taxon>
        <taxon>Thermotogae</taxon>
        <taxon>Thermotogales</taxon>
        <taxon>Thermotogaceae</taxon>
        <taxon>Thermotoga</taxon>
    </lineage>
</organism>